<feature type="chain" id="PRO_5047487639" description="LPP20 lipoprotein" evidence="1">
    <location>
        <begin position="18"/>
        <end position="195"/>
    </location>
</feature>
<accession>A0ABS5JSZ7</accession>
<comment type="caution">
    <text evidence="2">The sequence shown here is derived from an EMBL/GenBank/DDBJ whole genome shotgun (WGS) entry which is preliminary data.</text>
</comment>
<dbReference type="EMBL" id="JAGUCO010000003">
    <property type="protein sequence ID" value="MBS2097943.1"/>
    <property type="molecule type" value="Genomic_DNA"/>
</dbReference>
<evidence type="ECO:0000313" key="3">
    <source>
        <dbReference type="Proteomes" id="UP000708576"/>
    </source>
</evidence>
<dbReference type="RefSeq" id="WP_212215070.1">
    <property type="nucleotide sequence ID" value="NZ_JAGUCO010000003.1"/>
</dbReference>
<protein>
    <recommendedName>
        <fullName evidence="4">LPP20 lipoprotein</fullName>
    </recommendedName>
</protein>
<dbReference type="Proteomes" id="UP000708576">
    <property type="component" value="Unassembled WGS sequence"/>
</dbReference>
<feature type="signal peptide" evidence="1">
    <location>
        <begin position="1"/>
        <end position="17"/>
    </location>
</feature>
<dbReference type="PROSITE" id="PS51257">
    <property type="entry name" value="PROKAR_LIPOPROTEIN"/>
    <property type="match status" value="1"/>
</dbReference>
<keyword evidence="1" id="KW-0732">Signal</keyword>
<gene>
    <name evidence="2" type="ORF">KEM10_06590</name>
</gene>
<reference evidence="2 3" key="1">
    <citation type="journal article" date="2015" name="Int. J. Syst. Evol. Microbiol.">
        <title>Carboxylicivirga linearis sp. nov., isolated from a sea cucumber culture pond.</title>
        <authorList>
            <person name="Wang F.Q."/>
            <person name="Zhou Y.X."/>
            <person name="Lin X.Z."/>
            <person name="Chen G.J."/>
            <person name="Du Z.J."/>
        </authorList>
    </citation>
    <scope>NUCLEOTIDE SEQUENCE [LARGE SCALE GENOMIC DNA]</scope>
    <source>
        <strain evidence="2 3">FB218</strain>
    </source>
</reference>
<sequence length="195" mass="21879">MNTKKILGIGIFSLALAASMVSCKSKEKVSTNSEVGTILEDMPCEDKGRSDKNYYRASAMATSSDLSLAKEKALLNAKQRLVTLINSNTKSVTDRYVNEREFGDASEFEQKFENLTREVADETISNIVVACEKASVLDNGKYRGFVAIEVSKEDIMNGINNKLSQNQKLQVDYDKKKFEEIFNQEMQKLAEEQGY</sequence>
<name>A0ABS5JSZ7_9BACT</name>
<evidence type="ECO:0008006" key="4">
    <source>
        <dbReference type="Google" id="ProtNLM"/>
    </source>
</evidence>
<keyword evidence="3" id="KW-1185">Reference proteome</keyword>
<evidence type="ECO:0000313" key="2">
    <source>
        <dbReference type="EMBL" id="MBS2097943.1"/>
    </source>
</evidence>
<organism evidence="2 3">
    <name type="scientific">Carboxylicivirga linearis</name>
    <dbReference type="NCBI Taxonomy" id="1628157"/>
    <lineage>
        <taxon>Bacteria</taxon>
        <taxon>Pseudomonadati</taxon>
        <taxon>Bacteroidota</taxon>
        <taxon>Bacteroidia</taxon>
        <taxon>Marinilabiliales</taxon>
        <taxon>Marinilabiliaceae</taxon>
        <taxon>Carboxylicivirga</taxon>
    </lineage>
</organism>
<proteinExistence type="predicted"/>
<evidence type="ECO:0000256" key="1">
    <source>
        <dbReference type="SAM" id="SignalP"/>
    </source>
</evidence>